<name>A0A5J4Z7Q6_PORPP</name>
<evidence type="ECO:0008006" key="3">
    <source>
        <dbReference type="Google" id="ProtNLM"/>
    </source>
</evidence>
<protein>
    <recommendedName>
        <fullName evidence="3">Pentatricopeptide repeat-containing protein</fullName>
    </recommendedName>
</protein>
<reference evidence="2" key="1">
    <citation type="journal article" date="2019" name="Nat. Commun.">
        <title>Expansion of phycobilisome linker gene families in mesophilic red algae.</title>
        <authorList>
            <person name="Lee J."/>
            <person name="Kim D."/>
            <person name="Bhattacharya D."/>
            <person name="Yoon H.S."/>
        </authorList>
    </citation>
    <scope>NUCLEOTIDE SEQUENCE [LARGE SCALE GENOMIC DNA]</scope>
    <source>
        <strain evidence="2">CCMP 1328</strain>
    </source>
</reference>
<organism evidence="1 2">
    <name type="scientific">Porphyridium purpureum</name>
    <name type="common">Red alga</name>
    <name type="synonym">Porphyridium cruentum</name>
    <dbReference type="NCBI Taxonomy" id="35688"/>
    <lineage>
        <taxon>Eukaryota</taxon>
        <taxon>Rhodophyta</taxon>
        <taxon>Bangiophyceae</taxon>
        <taxon>Porphyridiales</taxon>
        <taxon>Porphyridiaceae</taxon>
        <taxon>Porphyridium</taxon>
    </lineage>
</organism>
<dbReference type="EMBL" id="VRMN01000001">
    <property type="protein sequence ID" value="KAA8499766.1"/>
    <property type="molecule type" value="Genomic_DNA"/>
</dbReference>
<dbReference type="Proteomes" id="UP000324585">
    <property type="component" value="Unassembled WGS sequence"/>
</dbReference>
<dbReference type="Pfam" id="PF13812">
    <property type="entry name" value="PPR_3"/>
    <property type="match status" value="1"/>
</dbReference>
<accession>A0A5J4Z7Q6</accession>
<gene>
    <name evidence="1" type="ORF">FVE85_7351</name>
</gene>
<dbReference type="OrthoDB" id="185373at2759"/>
<dbReference type="Gene3D" id="1.25.40.10">
    <property type="entry name" value="Tetratricopeptide repeat domain"/>
    <property type="match status" value="1"/>
</dbReference>
<dbReference type="InterPro" id="IPR011990">
    <property type="entry name" value="TPR-like_helical_dom_sf"/>
</dbReference>
<evidence type="ECO:0000313" key="2">
    <source>
        <dbReference type="Proteomes" id="UP000324585"/>
    </source>
</evidence>
<sequence length="167" mass="18482">MAAFVGSVSVLGGRVHPPEFAPRVSSRAAGRLRTRSARAAQLHMLVDHAQVSAAANVEQAWAVFSAKMKETNTVPPTEDWNELLKVAARDNDLQRGVWVVKTMRDVGMRATPLSYEILLEMCIRQGDKQGAFHLVEQMYEDKVPLSDVELPEGMEKTLKAILPPEAF</sequence>
<evidence type="ECO:0000313" key="1">
    <source>
        <dbReference type="EMBL" id="KAA8499766.1"/>
    </source>
</evidence>
<comment type="caution">
    <text evidence="1">The sequence shown here is derived from an EMBL/GenBank/DDBJ whole genome shotgun (WGS) entry which is preliminary data.</text>
</comment>
<dbReference type="AlphaFoldDB" id="A0A5J4Z7Q6"/>
<proteinExistence type="predicted"/>
<keyword evidence="2" id="KW-1185">Reference proteome</keyword>
<dbReference type="InterPro" id="IPR002885">
    <property type="entry name" value="PPR_rpt"/>
</dbReference>